<reference evidence="1" key="2">
    <citation type="submission" date="2020-09" db="EMBL/GenBank/DDBJ databases">
        <authorList>
            <person name="Sun Q."/>
            <person name="Ohkuma M."/>
        </authorList>
    </citation>
    <scope>NUCLEOTIDE SEQUENCE</scope>
    <source>
        <strain evidence="1">JCM 19831</strain>
    </source>
</reference>
<organism evidence="1 2">
    <name type="scientific">Dactylosporangium sucinum</name>
    <dbReference type="NCBI Taxonomy" id="1424081"/>
    <lineage>
        <taxon>Bacteria</taxon>
        <taxon>Bacillati</taxon>
        <taxon>Actinomycetota</taxon>
        <taxon>Actinomycetes</taxon>
        <taxon>Micromonosporales</taxon>
        <taxon>Micromonosporaceae</taxon>
        <taxon>Dactylosporangium</taxon>
    </lineage>
</organism>
<dbReference type="AlphaFoldDB" id="A0A917U0A2"/>
<keyword evidence="2" id="KW-1185">Reference proteome</keyword>
<sequence length="125" mass="13109">MSRTGCGSPVATGPLPEWARAGFSGDSSMPHVLGDRGDIVAAIFGHPLAVSRPDGPSNKILWVAKAPAPPGDLVIDAKLDGSARTETRRVAGGPGPSIIDLPRAGCWHLTLTWADHTDTMDLTYR</sequence>
<reference evidence="1" key="1">
    <citation type="journal article" date="2014" name="Int. J. Syst. Evol. Microbiol.">
        <title>Complete genome sequence of Corynebacterium casei LMG S-19264T (=DSM 44701T), isolated from a smear-ripened cheese.</title>
        <authorList>
            <consortium name="US DOE Joint Genome Institute (JGI-PGF)"/>
            <person name="Walter F."/>
            <person name="Albersmeier A."/>
            <person name="Kalinowski J."/>
            <person name="Ruckert C."/>
        </authorList>
    </citation>
    <scope>NUCLEOTIDE SEQUENCE</scope>
    <source>
        <strain evidence="1">JCM 19831</strain>
    </source>
</reference>
<accession>A0A917U0A2</accession>
<evidence type="ECO:0000313" key="2">
    <source>
        <dbReference type="Proteomes" id="UP000642070"/>
    </source>
</evidence>
<comment type="caution">
    <text evidence="1">The sequence shown here is derived from an EMBL/GenBank/DDBJ whole genome shotgun (WGS) entry which is preliminary data.</text>
</comment>
<name>A0A917U0A2_9ACTN</name>
<gene>
    <name evidence="1" type="ORF">GCM10007977_057110</name>
</gene>
<dbReference type="Proteomes" id="UP000642070">
    <property type="component" value="Unassembled WGS sequence"/>
</dbReference>
<proteinExistence type="predicted"/>
<dbReference type="RefSeq" id="WP_229835920.1">
    <property type="nucleotide sequence ID" value="NZ_BMPI01000030.1"/>
</dbReference>
<dbReference type="EMBL" id="BMPI01000030">
    <property type="protein sequence ID" value="GGM48122.1"/>
    <property type="molecule type" value="Genomic_DNA"/>
</dbReference>
<evidence type="ECO:0000313" key="1">
    <source>
        <dbReference type="EMBL" id="GGM48122.1"/>
    </source>
</evidence>
<protein>
    <submittedName>
        <fullName evidence="1">Uncharacterized protein</fullName>
    </submittedName>
</protein>